<reference evidence="5" key="1">
    <citation type="journal article" date="2020" name="Stud. Mycol.">
        <title>101 Dothideomycetes genomes: a test case for predicting lifestyles and emergence of pathogens.</title>
        <authorList>
            <person name="Haridas S."/>
            <person name="Albert R."/>
            <person name="Binder M."/>
            <person name="Bloem J."/>
            <person name="Labutti K."/>
            <person name="Salamov A."/>
            <person name="Andreopoulos B."/>
            <person name="Baker S."/>
            <person name="Barry K."/>
            <person name="Bills G."/>
            <person name="Bluhm B."/>
            <person name="Cannon C."/>
            <person name="Castanera R."/>
            <person name="Culley D."/>
            <person name="Daum C."/>
            <person name="Ezra D."/>
            <person name="Gonzalez J."/>
            <person name="Henrissat B."/>
            <person name="Kuo A."/>
            <person name="Liang C."/>
            <person name="Lipzen A."/>
            <person name="Lutzoni F."/>
            <person name="Magnuson J."/>
            <person name="Mondo S."/>
            <person name="Nolan M."/>
            <person name="Ohm R."/>
            <person name="Pangilinan J."/>
            <person name="Park H.-J."/>
            <person name="Ramirez L."/>
            <person name="Alfaro M."/>
            <person name="Sun H."/>
            <person name="Tritt A."/>
            <person name="Yoshinaga Y."/>
            <person name="Zwiers L.-H."/>
            <person name="Turgeon B."/>
            <person name="Goodwin S."/>
            <person name="Spatafora J."/>
            <person name="Crous P."/>
            <person name="Grigoriev I."/>
        </authorList>
    </citation>
    <scope>NUCLEOTIDE SEQUENCE</scope>
    <source>
        <strain evidence="5">CBS 110217</strain>
    </source>
</reference>
<feature type="region of interest" description="Disordered" evidence="4">
    <location>
        <begin position="1"/>
        <end position="33"/>
    </location>
</feature>
<keyword evidence="6" id="KW-1185">Reference proteome</keyword>
<dbReference type="Proteomes" id="UP000799777">
    <property type="component" value="Unassembled WGS sequence"/>
</dbReference>
<gene>
    <name evidence="5" type="ORF">EK21DRAFT_67316</name>
</gene>
<dbReference type="PIRSF" id="PIRSF028983">
    <property type="entry name" value="BCP1"/>
    <property type="match status" value="1"/>
</dbReference>
<keyword evidence="3" id="KW-0653">Protein transport</keyword>
<proteinExistence type="inferred from homology"/>
<keyword evidence="3" id="KW-0539">Nucleus</keyword>
<feature type="compositionally biased region" description="Acidic residues" evidence="4">
    <location>
        <begin position="24"/>
        <end position="33"/>
    </location>
</feature>
<evidence type="ECO:0000256" key="3">
    <source>
        <dbReference type="PIRNR" id="PIRNR028983"/>
    </source>
</evidence>
<organism evidence="5 6">
    <name type="scientific">Setomelanomma holmii</name>
    <dbReference type="NCBI Taxonomy" id="210430"/>
    <lineage>
        <taxon>Eukaryota</taxon>
        <taxon>Fungi</taxon>
        <taxon>Dikarya</taxon>
        <taxon>Ascomycota</taxon>
        <taxon>Pezizomycotina</taxon>
        <taxon>Dothideomycetes</taxon>
        <taxon>Pleosporomycetidae</taxon>
        <taxon>Pleosporales</taxon>
        <taxon>Pleosporineae</taxon>
        <taxon>Phaeosphaeriaceae</taxon>
        <taxon>Setomelanomma</taxon>
    </lineage>
</organism>
<dbReference type="GO" id="GO:0005634">
    <property type="term" value="C:nucleus"/>
    <property type="evidence" value="ECO:0007669"/>
    <property type="project" value="UniProtKB-SubCell"/>
</dbReference>
<evidence type="ECO:0000256" key="4">
    <source>
        <dbReference type="SAM" id="MobiDB-lite"/>
    </source>
</evidence>
<keyword evidence="3" id="KW-0813">Transport</keyword>
<comment type="subcellular location">
    <subcellularLocation>
        <location evidence="3">Nucleus</location>
    </subcellularLocation>
</comment>
<evidence type="ECO:0000256" key="1">
    <source>
        <dbReference type="ARBA" id="ARBA00002688"/>
    </source>
</evidence>
<accession>A0A9P4LLW9</accession>
<comment type="similarity">
    <text evidence="2 3">Belongs to the BCP1 family.</text>
</comment>
<evidence type="ECO:0000313" key="6">
    <source>
        <dbReference type="Proteomes" id="UP000799777"/>
    </source>
</evidence>
<dbReference type="AlphaFoldDB" id="A0A9P4LLW9"/>
<dbReference type="InterPro" id="IPR025602">
    <property type="entry name" value="BCP1_family"/>
</dbReference>
<protein>
    <recommendedName>
        <fullName evidence="3">Protein BCP1</fullName>
    </recommendedName>
</protein>
<evidence type="ECO:0000256" key="2">
    <source>
        <dbReference type="ARBA" id="ARBA00006781"/>
    </source>
</evidence>
<dbReference type="PANTHER" id="PTHR13261:SF0">
    <property type="entry name" value="BRCA2 AND CDKN1A-INTERACTING PROTEIN"/>
    <property type="match status" value="1"/>
</dbReference>
<sequence>MAKRKSKADPEDLPDAPDKRKEQDDDDSGSDEDMDMVNVDFEWFDPQPAVDFHGLKTLLRQLLDVDSQLFDLSELTDLILSQPTLGSTVKVDGNETDPYAFLTVLNLETHKDKKVIRDLTSYLSQKSTTSTPALQALPPLLAPSSSAQVGLILTERFINMPHEVVPPMYTMLLEEITWAIQESEPYNFTHYLVLSKCYSEIASTLPSEDAPKAKKKKAAKEEEETFYFHPEDEVLKKHGLGSCSFEYDTPVDEGASDSKRAFQELGVKPKGHMVLIEAAKFEGAVEAAKSFLTGQ</sequence>
<dbReference type="OrthoDB" id="27543at2759"/>
<comment type="caution">
    <text evidence="5">The sequence shown here is derived from an EMBL/GenBank/DDBJ whole genome shotgun (WGS) entry which is preliminary data.</text>
</comment>
<dbReference type="EMBL" id="ML978198">
    <property type="protein sequence ID" value="KAF2029640.1"/>
    <property type="molecule type" value="Genomic_DNA"/>
</dbReference>
<dbReference type="PANTHER" id="PTHR13261">
    <property type="entry name" value="BRCA2 AND CDKN1A INTERACTING PROTEIN"/>
    <property type="match status" value="1"/>
</dbReference>
<evidence type="ECO:0000313" key="5">
    <source>
        <dbReference type="EMBL" id="KAF2029640.1"/>
    </source>
</evidence>
<comment type="function">
    <text evidence="1 3">Involved in nuclear export, actin cytoskeleton organization and vesicular transport.</text>
</comment>
<dbReference type="GO" id="GO:0015031">
    <property type="term" value="P:protein transport"/>
    <property type="evidence" value="ECO:0007669"/>
    <property type="project" value="UniProtKB-KW"/>
</dbReference>
<name>A0A9P4LLW9_9PLEO</name>
<dbReference type="Pfam" id="PF13862">
    <property type="entry name" value="BCCIP"/>
    <property type="match status" value="1"/>
</dbReference>